<organism evidence="4 5">
    <name type="scientific">Virgibacillus kekensis</name>
    <dbReference type="NCBI Taxonomy" id="202261"/>
    <lineage>
        <taxon>Bacteria</taxon>
        <taxon>Bacillati</taxon>
        <taxon>Bacillota</taxon>
        <taxon>Bacilli</taxon>
        <taxon>Bacillales</taxon>
        <taxon>Bacillaceae</taxon>
        <taxon>Virgibacillus</taxon>
    </lineage>
</organism>
<evidence type="ECO:0000256" key="1">
    <source>
        <dbReference type="ARBA" id="ARBA00010692"/>
    </source>
</evidence>
<feature type="transmembrane region" description="Helical" evidence="3">
    <location>
        <begin position="150"/>
        <end position="169"/>
    </location>
</feature>
<name>A0ABV9DMS4_9BACI</name>
<proteinExistence type="inferred from homology"/>
<sequence length="191" mass="19968">MYTSKSNLRGIILCGIFAAVTAVLAQIEVPLPIVPISGQTLAVGLTATIIGSRYGAIAMVCYALLGAAGLPVFAGFKGGAQVLVGPTGGYIFGFIVTAFVTGLILEKTKHNLTMAMIANTVGMIITLIFGSIQLKIVLDMTWNQALAAGVYPFIVVGLIKAFLASWIGVTVRKRLVQANLIESKPTKKVAA</sequence>
<dbReference type="Gene3D" id="1.10.1760.20">
    <property type="match status" value="1"/>
</dbReference>
<protein>
    <recommendedName>
        <fullName evidence="2">Biotin transporter</fullName>
    </recommendedName>
</protein>
<dbReference type="PIRSF" id="PIRSF016661">
    <property type="entry name" value="BioY"/>
    <property type="match status" value="1"/>
</dbReference>
<feature type="transmembrane region" description="Helical" evidence="3">
    <location>
        <begin position="57"/>
        <end position="76"/>
    </location>
</feature>
<feature type="transmembrane region" description="Helical" evidence="3">
    <location>
        <begin position="88"/>
        <end position="105"/>
    </location>
</feature>
<dbReference type="RefSeq" id="WP_390299886.1">
    <property type="nucleotide sequence ID" value="NZ_JBHSFU010000015.1"/>
</dbReference>
<dbReference type="Pfam" id="PF02632">
    <property type="entry name" value="BioY"/>
    <property type="match status" value="1"/>
</dbReference>
<evidence type="ECO:0000313" key="5">
    <source>
        <dbReference type="Proteomes" id="UP001595989"/>
    </source>
</evidence>
<keyword evidence="2 3" id="KW-0472">Membrane</keyword>
<dbReference type="InterPro" id="IPR003784">
    <property type="entry name" value="BioY"/>
</dbReference>
<dbReference type="PANTHER" id="PTHR34295:SF1">
    <property type="entry name" value="BIOTIN TRANSPORTER BIOY"/>
    <property type="match status" value="1"/>
</dbReference>
<comment type="similarity">
    <text evidence="1 2">Belongs to the BioY family.</text>
</comment>
<keyword evidence="2" id="KW-1003">Cell membrane</keyword>
<evidence type="ECO:0000256" key="3">
    <source>
        <dbReference type="SAM" id="Phobius"/>
    </source>
</evidence>
<keyword evidence="2" id="KW-0813">Transport</keyword>
<dbReference type="EMBL" id="JBHSFU010000015">
    <property type="protein sequence ID" value="MFC4560204.1"/>
    <property type="molecule type" value="Genomic_DNA"/>
</dbReference>
<evidence type="ECO:0000256" key="2">
    <source>
        <dbReference type="PIRNR" id="PIRNR016661"/>
    </source>
</evidence>
<keyword evidence="3" id="KW-1133">Transmembrane helix</keyword>
<dbReference type="PANTHER" id="PTHR34295">
    <property type="entry name" value="BIOTIN TRANSPORTER BIOY"/>
    <property type="match status" value="1"/>
</dbReference>
<evidence type="ECO:0000313" key="4">
    <source>
        <dbReference type="EMBL" id="MFC4560204.1"/>
    </source>
</evidence>
<reference evidence="5" key="1">
    <citation type="journal article" date="2019" name="Int. J. Syst. Evol. Microbiol.">
        <title>The Global Catalogue of Microorganisms (GCM) 10K type strain sequencing project: providing services to taxonomists for standard genome sequencing and annotation.</title>
        <authorList>
            <consortium name="The Broad Institute Genomics Platform"/>
            <consortium name="The Broad Institute Genome Sequencing Center for Infectious Disease"/>
            <person name="Wu L."/>
            <person name="Ma J."/>
        </authorList>
    </citation>
    <scope>NUCLEOTIDE SEQUENCE [LARGE SCALE GENOMIC DNA]</scope>
    <source>
        <strain evidence="5">CGMCC 4.7426</strain>
    </source>
</reference>
<feature type="transmembrane region" description="Helical" evidence="3">
    <location>
        <begin position="7"/>
        <end position="27"/>
    </location>
</feature>
<gene>
    <name evidence="4" type="ORF">ACFO3D_18775</name>
</gene>
<feature type="transmembrane region" description="Helical" evidence="3">
    <location>
        <begin position="117"/>
        <end position="138"/>
    </location>
</feature>
<keyword evidence="3" id="KW-0812">Transmembrane</keyword>
<comment type="caution">
    <text evidence="4">The sequence shown here is derived from an EMBL/GenBank/DDBJ whole genome shotgun (WGS) entry which is preliminary data.</text>
</comment>
<accession>A0ABV9DMS4</accession>
<comment type="subcellular location">
    <subcellularLocation>
        <location evidence="2">Cell membrane</location>
        <topology evidence="2">Multi-pass membrane protein</topology>
    </subcellularLocation>
</comment>
<dbReference type="Proteomes" id="UP001595989">
    <property type="component" value="Unassembled WGS sequence"/>
</dbReference>
<keyword evidence="5" id="KW-1185">Reference proteome</keyword>